<evidence type="ECO:0000256" key="1">
    <source>
        <dbReference type="ARBA" id="ARBA00035012"/>
    </source>
</evidence>
<keyword evidence="5" id="KW-1185">Reference proteome</keyword>
<dbReference type="SMART" id="SM00950">
    <property type="entry name" value="Piwi"/>
    <property type="match status" value="1"/>
</dbReference>
<dbReference type="InterPro" id="IPR036397">
    <property type="entry name" value="RNaseH_sf"/>
</dbReference>
<proteinExistence type="inferred from homology"/>
<dbReference type="GO" id="GO:0003676">
    <property type="term" value="F:nucleic acid binding"/>
    <property type="evidence" value="ECO:0007669"/>
    <property type="project" value="InterPro"/>
</dbReference>
<reference evidence="4" key="1">
    <citation type="submission" date="2022-02" db="EMBL/GenBank/DDBJ databases">
        <title>Polaribacter sp. MSW13, isolated from seawater.</title>
        <authorList>
            <person name="Kristyanto S."/>
            <person name="Jung J."/>
            <person name="Jeon C.O."/>
        </authorList>
    </citation>
    <scope>NUCLEOTIDE SEQUENCE</scope>
    <source>
        <strain evidence="4">MSW13</strain>
    </source>
</reference>
<dbReference type="EMBL" id="JAKQYM010000002">
    <property type="protein sequence ID" value="MCI2228265.1"/>
    <property type="molecule type" value="Genomic_DNA"/>
</dbReference>
<dbReference type="AlphaFoldDB" id="A0A9X1VPH5"/>
<evidence type="ECO:0000256" key="2">
    <source>
        <dbReference type="ARBA" id="ARBA00035032"/>
    </source>
</evidence>
<dbReference type="InterPro" id="IPR012337">
    <property type="entry name" value="RNaseH-like_sf"/>
</dbReference>
<name>A0A9X1VPH5_9FLAO</name>
<evidence type="ECO:0000259" key="3">
    <source>
        <dbReference type="PROSITE" id="PS50822"/>
    </source>
</evidence>
<comment type="similarity">
    <text evidence="1">Belongs to the argonaute family. Long pAgo subfamily.</text>
</comment>
<dbReference type="SUPFAM" id="SSF53098">
    <property type="entry name" value="Ribonuclease H-like"/>
    <property type="match status" value="1"/>
</dbReference>
<feature type="domain" description="Piwi" evidence="3">
    <location>
        <begin position="408"/>
        <end position="678"/>
    </location>
</feature>
<accession>A0A9X1VPH5</accession>
<protein>
    <recommendedName>
        <fullName evidence="2">Protein argonaute</fullName>
    </recommendedName>
</protein>
<dbReference type="Gene3D" id="3.40.50.2300">
    <property type="match status" value="1"/>
</dbReference>
<dbReference type="InterPro" id="IPR003165">
    <property type="entry name" value="Piwi"/>
</dbReference>
<organism evidence="4 5">
    <name type="scientific">Polaribacter marinus</name>
    <dbReference type="NCBI Taxonomy" id="2916838"/>
    <lineage>
        <taxon>Bacteria</taxon>
        <taxon>Pseudomonadati</taxon>
        <taxon>Bacteroidota</taxon>
        <taxon>Flavobacteriia</taxon>
        <taxon>Flavobacteriales</taxon>
        <taxon>Flavobacteriaceae</taxon>
    </lineage>
</organism>
<dbReference type="Gene3D" id="3.30.420.10">
    <property type="entry name" value="Ribonuclease H-like superfamily/Ribonuclease H"/>
    <property type="match status" value="1"/>
</dbReference>
<dbReference type="RefSeq" id="WP_242177381.1">
    <property type="nucleotide sequence ID" value="NZ_JAKQYM010000002.1"/>
</dbReference>
<dbReference type="Pfam" id="PF02171">
    <property type="entry name" value="Piwi"/>
    <property type="match status" value="1"/>
</dbReference>
<dbReference type="PROSITE" id="PS50822">
    <property type="entry name" value="PIWI"/>
    <property type="match status" value="1"/>
</dbReference>
<comment type="caution">
    <text evidence="4">The sequence shown here is derived from an EMBL/GenBank/DDBJ whole genome shotgun (WGS) entry which is preliminary data.</text>
</comment>
<evidence type="ECO:0000313" key="5">
    <source>
        <dbReference type="Proteomes" id="UP001139369"/>
    </source>
</evidence>
<evidence type="ECO:0000313" key="4">
    <source>
        <dbReference type="EMBL" id="MCI2228265.1"/>
    </source>
</evidence>
<dbReference type="Proteomes" id="UP001139369">
    <property type="component" value="Unassembled WGS sequence"/>
</dbReference>
<sequence length="691" mass="81151">MSENLHFNILLFHWPTTKPIFYFSIKETQGSHPIHKYKWSTNILKAFPQLNNSKIETIYTTFTTKSKGASGVKIEMHGKELLIYKQFLKHKLRTYFKEKGFVVSKNFIKDTQVWVPAKKDTHSLYKPYYKFSLKIQFAQVSQLPELIISFDGIAKVLKYPISEIEDTTLVKKTIYKNTVFNYQNLKNPEKQDFYNSLEFNKAYPLLNRDLARTYNLPQSTPERTNKYIKYLNYISSFTKAYLLTEEFKKIIPIGNNNFFKVPTKFVKYIPPHKGKLEYANKKTGLFPKRELGKFKPYRRPQNPNIKFFFIYHKSHQQKIKKLYSYLTKGTGKDTYYQGLEKYINIKVKLSNQHFIEYQNSANPIPEIISQLDKKEFDHNNVQYAAFYISPFNKFTPNKEHKMVYIKIKELLLKEGIVTQAIDYNKMQKDVESPKYYQYTLHNISLAIHAKLGGIPWKLAVTEKKELVIGVGAFMHQEQNRRYIACAFSFQNNGLFRGFDYFSENNKYALAGSICKKIREFSEQATPNKVVIHFYKDMSNKEIKPIKEGMLKLGLKVPLYILNINKTDALDIIAYDKGWSNLMPKSGTFIRIGNKKFLLFNNARYNNKYSDAEGYPFPIKISISSPDKDAFNDANIVLELLTQVYQFSRLYWKSLRQQNVPITIKYPEMVAQLAPRFQGTIPPHAKDKLWFL</sequence>
<gene>
    <name evidence="4" type="ORF">MC378_03730</name>
</gene>